<dbReference type="EMBL" id="WIXK01000005">
    <property type="protein sequence ID" value="MQY43136.1"/>
    <property type="molecule type" value="Genomic_DNA"/>
</dbReference>
<reference evidence="2 3" key="1">
    <citation type="submission" date="2019-10" db="EMBL/GenBank/DDBJ databases">
        <title>Epibacterium sp. nov., isolated from seawater.</title>
        <authorList>
            <person name="Zhang X."/>
            <person name="Li N."/>
        </authorList>
    </citation>
    <scope>NUCLEOTIDE SEQUENCE [LARGE SCALE GENOMIC DNA]</scope>
    <source>
        <strain evidence="2 3">SM1969</strain>
    </source>
</reference>
<gene>
    <name evidence="2" type="ORF">GG681_10830</name>
</gene>
<proteinExistence type="predicted"/>
<evidence type="ECO:0000313" key="2">
    <source>
        <dbReference type="EMBL" id="MQY43136.1"/>
    </source>
</evidence>
<dbReference type="Proteomes" id="UP000436694">
    <property type="component" value="Unassembled WGS sequence"/>
</dbReference>
<dbReference type="InterPro" id="IPR043133">
    <property type="entry name" value="GTP-CH-I_C/QueF"/>
</dbReference>
<dbReference type="Pfam" id="PF02152">
    <property type="entry name" value="FolB"/>
    <property type="match status" value="1"/>
</dbReference>
<dbReference type="GO" id="GO:0006760">
    <property type="term" value="P:folic acid-containing compound metabolic process"/>
    <property type="evidence" value="ECO:0007669"/>
    <property type="project" value="InterPro"/>
</dbReference>
<sequence length="314" mass="33868">MTSETQLAFDHPEARSLASATGPLDRLSLRNHIVDVEIGAFQAERDMTQRLSFNLVVEIAPLPADLDDDVDRILSYDRLTEAISYELAAERLNLLETLSERIAARVLLEPQAQRVFVRIEKLDRGPGALGVEIVRSKTETAPEPAAASAAATPKVVFLSPDTFDSVICKKPAAKFLADILLEDGPVVFALPAAPVASVADTAAQFHIDLLAIEQNAWRLAAQENALRVVSSRAELDWAVREQQKIIWAPSKMVLDSVEGPPALGPAGGLSLAAWLARECEASAFVAIGVASDELAGEDLADVAHQLVDLEQREP</sequence>
<feature type="domain" description="Dihydroneopterin aldolase/epimerase" evidence="1">
    <location>
        <begin position="27"/>
        <end position="135"/>
    </location>
</feature>
<comment type="caution">
    <text evidence="2">The sequence shown here is derived from an EMBL/GenBank/DDBJ whole genome shotgun (WGS) entry which is preliminary data.</text>
</comment>
<name>A0A844B167_9RHOB</name>
<evidence type="ECO:0000259" key="1">
    <source>
        <dbReference type="SMART" id="SM00905"/>
    </source>
</evidence>
<dbReference type="RefSeq" id="WP_153548009.1">
    <property type="nucleotide sequence ID" value="NZ_WIXK01000005.1"/>
</dbReference>
<accession>A0A844B167</accession>
<keyword evidence="3" id="KW-1185">Reference proteome</keyword>
<dbReference type="Gene3D" id="3.30.1130.10">
    <property type="match status" value="1"/>
</dbReference>
<dbReference type="InterPro" id="IPR006157">
    <property type="entry name" value="FolB_dom"/>
</dbReference>
<dbReference type="SMART" id="SM00905">
    <property type="entry name" value="FolB"/>
    <property type="match status" value="1"/>
</dbReference>
<dbReference type="GO" id="GO:0004150">
    <property type="term" value="F:dihydroneopterin aldolase activity"/>
    <property type="evidence" value="ECO:0007669"/>
    <property type="project" value="InterPro"/>
</dbReference>
<dbReference type="SUPFAM" id="SSF55620">
    <property type="entry name" value="Tetrahydrobiopterin biosynthesis enzymes-like"/>
    <property type="match status" value="1"/>
</dbReference>
<evidence type="ECO:0000313" key="3">
    <source>
        <dbReference type="Proteomes" id="UP000436694"/>
    </source>
</evidence>
<organism evidence="2 3">
    <name type="scientific">Tritonibacter aquimaris</name>
    <dbReference type="NCBI Taxonomy" id="2663379"/>
    <lineage>
        <taxon>Bacteria</taxon>
        <taxon>Pseudomonadati</taxon>
        <taxon>Pseudomonadota</taxon>
        <taxon>Alphaproteobacteria</taxon>
        <taxon>Rhodobacterales</taxon>
        <taxon>Paracoccaceae</taxon>
        <taxon>Tritonibacter</taxon>
    </lineage>
</organism>
<protein>
    <submittedName>
        <fullName evidence="2">Diguanylate cyclase</fullName>
    </submittedName>
</protein>
<dbReference type="AlphaFoldDB" id="A0A844B167"/>